<dbReference type="SUPFAM" id="SSF56281">
    <property type="entry name" value="Metallo-hydrolase/oxidoreductase"/>
    <property type="match status" value="1"/>
</dbReference>
<accession>A0A848LCS7</accession>
<dbReference type="GO" id="GO:0046677">
    <property type="term" value="P:response to antibiotic"/>
    <property type="evidence" value="ECO:0007669"/>
    <property type="project" value="UniProtKB-KW"/>
</dbReference>
<evidence type="ECO:0000256" key="12">
    <source>
        <dbReference type="ARBA" id="ARBA00023251"/>
    </source>
</evidence>
<evidence type="ECO:0000256" key="13">
    <source>
        <dbReference type="SAM" id="SignalP"/>
    </source>
</evidence>
<feature type="signal peptide" evidence="13">
    <location>
        <begin position="1"/>
        <end position="29"/>
    </location>
</feature>
<comment type="caution">
    <text evidence="15">The sequence shown here is derived from an EMBL/GenBank/DDBJ whole genome shotgun (WGS) entry which is preliminary data.</text>
</comment>
<keyword evidence="11" id="KW-0862">Zinc</keyword>
<evidence type="ECO:0000256" key="5">
    <source>
        <dbReference type="ARBA" id="ARBA00011245"/>
    </source>
</evidence>
<dbReference type="PROSITE" id="PS00744">
    <property type="entry name" value="BETA_LACTAMASE_B_2"/>
    <property type="match status" value="1"/>
</dbReference>
<evidence type="ECO:0000256" key="8">
    <source>
        <dbReference type="ARBA" id="ARBA00022729"/>
    </source>
</evidence>
<evidence type="ECO:0000313" key="16">
    <source>
        <dbReference type="Proteomes" id="UP000518300"/>
    </source>
</evidence>
<sequence length="257" mass="27541">MMTFHSRFRLPLCAVLLLGTACASTPDRAAPDATQQQAVGPSEYTVAEDIHVRRLAPGVWLHTTLGGADYNHYPANGLLVEDGEGTLLVDTGWNARHAEQLMTWAQDTLRRPVRAAVVTHFHEDRTGGVPALVAKEIPVYGLEHTAKLATERGLPVPRHTVAPAQTLGAVEVFFPGAGHAPDNVVVFHPDSGVLFGGCFVKDVEAKDLGNVRDADVAGWPASLERTRERFPGIRVVVPGHGAPGGLELLSHTGTLLR</sequence>
<name>A0A848LCS7_9BACT</name>
<evidence type="ECO:0000256" key="9">
    <source>
        <dbReference type="ARBA" id="ARBA00022764"/>
    </source>
</evidence>
<dbReference type="GO" id="GO:0008800">
    <property type="term" value="F:beta-lactamase activity"/>
    <property type="evidence" value="ECO:0007669"/>
    <property type="project" value="UniProtKB-EC"/>
</dbReference>
<dbReference type="Gene3D" id="3.60.15.10">
    <property type="entry name" value="Ribonuclease Z/Hydroxyacylglutathione hydrolase-like"/>
    <property type="match status" value="1"/>
</dbReference>
<keyword evidence="12" id="KW-0046">Antibiotic resistance</keyword>
<evidence type="ECO:0000256" key="7">
    <source>
        <dbReference type="ARBA" id="ARBA00022723"/>
    </source>
</evidence>
<dbReference type="NCBIfam" id="NF033088">
    <property type="entry name" value="bla_subclass_B1"/>
    <property type="match status" value="1"/>
</dbReference>
<comment type="cofactor">
    <cofactor evidence="2">
        <name>Zn(2+)</name>
        <dbReference type="ChEBI" id="CHEBI:29105"/>
    </cofactor>
</comment>
<protein>
    <recommendedName>
        <fullName evidence="6">beta-lactamase</fullName>
        <ecNumber evidence="6">3.5.2.6</ecNumber>
    </recommendedName>
</protein>
<dbReference type="Proteomes" id="UP000518300">
    <property type="component" value="Unassembled WGS sequence"/>
</dbReference>
<comment type="subunit">
    <text evidence="5">Monomer.</text>
</comment>
<evidence type="ECO:0000313" key="15">
    <source>
        <dbReference type="EMBL" id="NMO14553.1"/>
    </source>
</evidence>
<keyword evidence="7" id="KW-0479">Metal-binding</keyword>
<proteinExistence type="inferred from homology"/>
<evidence type="ECO:0000256" key="10">
    <source>
        <dbReference type="ARBA" id="ARBA00022801"/>
    </source>
</evidence>
<dbReference type="InterPro" id="IPR050855">
    <property type="entry name" value="NDM-1-like"/>
</dbReference>
<comment type="catalytic activity">
    <reaction evidence="1">
        <text>a beta-lactam + H2O = a substituted beta-amino acid</text>
        <dbReference type="Rhea" id="RHEA:20401"/>
        <dbReference type="ChEBI" id="CHEBI:15377"/>
        <dbReference type="ChEBI" id="CHEBI:35627"/>
        <dbReference type="ChEBI" id="CHEBI:140347"/>
        <dbReference type="EC" id="3.5.2.6"/>
    </reaction>
</comment>
<dbReference type="Pfam" id="PF00753">
    <property type="entry name" value="Lactamase_B"/>
    <property type="match status" value="1"/>
</dbReference>
<feature type="chain" id="PRO_5032440798" description="beta-lactamase" evidence="13">
    <location>
        <begin position="30"/>
        <end position="257"/>
    </location>
</feature>
<dbReference type="PANTHER" id="PTHR42951:SF4">
    <property type="entry name" value="ACYL-COENZYME A THIOESTERASE MBLAC2"/>
    <property type="match status" value="1"/>
</dbReference>
<dbReference type="PROSITE" id="PS51257">
    <property type="entry name" value="PROKAR_LIPOPROTEIN"/>
    <property type="match status" value="1"/>
</dbReference>
<keyword evidence="16" id="KW-1185">Reference proteome</keyword>
<keyword evidence="8 13" id="KW-0732">Signal</keyword>
<evidence type="ECO:0000256" key="1">
    <source>
        <dbReference type="ARBA" id="ARBA00001526"/>
    </source>
</evidence>
<comment type="subcellular location">
    <subcellularLocation>
        <location evidence="3">Periplasm</location>
    </subcellularLocation>
</comment>
<organism evidence="15 16">
    <name type="scientific">Pyxidicoccus fallax</name>
    <dbReference type="NCBI Taxonomy" id="394095"/>
    <lineage>
        <taxon>Bacteria</taxon>
        <taxon>Pseudomonadati</taxon>
        <taxon>Myxococcota</taxon>
        <taxon>Myxococcia</taxon>
        <taxon>Myxococcales</taxon>
        <taxon>Cystobacterineae</taxon>
        <taxon>Myxococcaceae</taxon>
        <taxon>Pyxidicoccus</taxon>
    </lineage>
</organism>
<dbReference type="EMBL" id="JABBJJ010000020">
    <property type="protein sequence ID" value="NMO14553.1"/>
    <property type="molecule type" value="Genomic_DNA"/>
</dbReference>
<keyword evidence="10" id="KW-0378">Hydrolase</keyword>
<feature type="domain" description="Metallo-beta-lactamase" evidence="14">
    <location>
        <begin position="74"/>
        <end position="240"/>
    </location>
</feature>
<dbReference type="InterPro" id="IPR036866">
    <property type="entry name" value="RibonucZ/Hydroxyglut_hydro"/>
</dbReference>
<dbReference type="AlphaFoldDB" id="A0A848LCS7"/>
<dbReference type="InterPro" id="IPR058199">
    <property type="entry name" value="BlaB//VIM/IMP-1"/>
</dbReference>
<evidence type="ECO:0000256" key="4">
    <source>
        <dbReference type="ARBA" id="ARBA00005250"/>
    </source>
</evidence>
<dbReference type="SMART" id="SM00849">
    <property type="entry name" value="Lactamase_B"/>
    <property type="match status" value="1"/>
</dbReference>
<keyword evidence="9" id="KW-0574">Periplasm</keyword>
<dbReference type="InterPro" id="IPR001279">
    <property type="entry name" value="Metallo-B-lactamas"/>
</dbReference>
<dbReference type="GO" id="GO:0008270">
    <property type="term" value="F:zinc ion binding"/>
    <property type="evidence" value="ECO:0007669"/>
    <property type="project" value="InterPro"/>
</dbReference>
<evidence type="ECO:0000256" key="3">
    <source>
        <dbReference type="ARBA" id="ARBA00004418"/>
    </source>
</evidence>
<dbReference type="GO" id="GO:0042597">
    <property type="term" value="C:periplasmic space"/>
    <property type="evidence" value="ECO:0007669"/>
    <property type="project" value="UniProtKB-SubCell"/>
</dbReference>
<evidence type="ECO:0000256" key="2">
    <source>
        <dbReference type="ARBA" id="ARBA00001947"/>
    </source>
</evidence>
<dbReference type="PANTHER" id="PTHR42951">
    <property type="entry name" value="METALLO-BETA-LACTAMASE DOMAIN-CONTAINING"/>
    <property type="match status" value="1"/>
</dbReference>
<dbReference type="RefSeq" id="WP_169343847.1">
    <property type="nucleotide sequence ID" value="NZ_JABBJJ010000020.1"/>
</dbReference>
<evidence type="ECO:0000256" key="6">
    <source>
        <dbReference type="ARBA" id="ARBA00012865"/>
    </source>
</evidence>
<gene>
    <name evidence="15" type="primary">bla</name>
    <name evidence="15" type="ORF">HG543_06720</name>
</gene>
<evidence type="ECO:0000256" key="11">
    <source>
        <dbReference type="ARBA" id="ARBA00022833"/>
    </source>
</evidence>
<comment type="similarity">
    <text evidence="4">Belongs to the metallo-beta-lactamase superfamily. Class-B beta-lactamase family.</text>
</comment>
<dbReference type="EC" id="3.5.2.6" evidence="6"/>
<evidence type="ECO:0000259" key="14">
    <source>
        <dbReference type="SMART" id="SM00849"/>
    </source>
</evidence>
<dbReference type="GO" id="GO:0017001">
    <property type="term" value="P:antibiotic catabolic process"/>
    <property type="evidence" value="ECO:0007669"/>
    <property type="project" value="InterPro"/>
</dbReference>
<dbReference type="InterPro" id="IPR001018">
    <property type="entry name" value="Beta-lactamase_class-B_CS"/>
</dbReference>
<reference evidence="15 16" key="1">
    <citation type="submission" date="2020-04" db="EMBL/GenBank/DDBJ databases">
        <title>Draft genome of Pyxidicoccus fallax type strain.</title>
        <authorList>
            <person name="Whitworth D.E."/>
        </authorList>
    </citation>
    <scope>NUCLEOTIDE SEQUENCE [LARGE SCALE GENOMIC DNA]</scope>
    <source>
        <strain evidence="15 16">DSM 14698</strain>
    </source>
</reference>